<evidence type="ECO:0000256" key="2">
    <source>
        <dbReference type="ARBA" id="ARBA00022603"/>
    </source>
</evidence>
<dbReference type="PANTHER" id="PTHR46098:SF1">
    <property type="entry name" value="TRNA (CYTOSINE(38)-C(5))-METHYLTRANSFERASE"/>
    <property type="match status" value="1"/>
</dbReference>
<dbReference type="Pfam" id="PF00145">
    <property type="entry name" value="DNA_methylase"/>
    <property type="match status" value="1"/>
</dbReference>
<name>A0A1Z4KVB4_ANAVA</name>
<geneLocation type="plasmid" evidence="6">
    <name>plasmid1</name>
</geneLocation>
<evidence type="ECO:0000256" key="5">
    <source>
        <dbReference type="ARBA" id="ARBA00022747"/>
    </source>
</evidence>
<dbReference type="PANTHER" id="PTHR46098">
    <property type="entry name" value="TRNA (CYTOSINE(38)-C(5))-METHYLTRANSFERASE"/>
    <property type="match status" value="1"/>
</dbReference>
<dbReference type="AlphaFoldDB" id="A0A1Z4KVB4"/>
<evidence type="ECO:0000313" key="7">
    <source>
        <dbReference type="Proteomes" id="UP000217507"/>
    </source>
</evidence>
<organism evidence="6 7">
    <name type="scientific">Trichormus variabilis NIES-23</name>
    <dbReference type="NCBI Taxonomy" id="1973479"/>
    <lineage>
        <taxon>Bacteria</taxon>
        <taxon>Bacillati</taxon>
        <taxon>Cyanobacteriota</taxon>
        <taxon>Cyanophyceae</taxon>
        <taxon>Nostocales</taxon>
        <taxon>Nostocaceae</taxon>
        <taxon>Trichormus</taxon>
    </lineage>
</organism>
<dbReference type="GO" id="GO:0003886">
    <property type="term" value="F:DNA (cytosine-5-)-methyltransferase activity"/>
    <property type="evidence" value="ECO:0007669"/>
    <property type="project" value="UniProtKB-EC"/>
</dbReference>
<dbReference type="EMBL" id="AP018217">
    <property type="protein sequence ID" value="BAY72929.1"/>
    <property type="molecule type" value="Genomic_DNA"/>
</dbReference>
<dbReference type="InterPro" id="IPR029063">
    <property type="entry name" value="SAM-dependent_MTases_sf"/>
</dbReference>
<proteinExistence type="predicted"/>
<dbReference type="Gene3D" id="3.40.50.150">
    <property type="entry name" value="Vaccinia Virus protein VP39"/>
    <property type="match status" value="1"/>
</dbReference>
<keyword evidence="5" id="KW-0680">Restriction system</keyword>
<dbReference type="InterPro" id="IPR001525">
    <property type="entry name" value="C5_MeTfrase"/>
</dbReference>
<dbReference type="EC" id="2.1.1.37" evidence="1"/>
<dbReference type="GO" id="GO:0009307">
    <property type="term" value="P:DNA restriction-modification system"/>
    <property type="evidence" value="ECO:0007669"/>
    <property type="project" value="UniProtKB-KW"/>
</dbReference>
<evidence type="ECO:0000256" key="1">
    <source>
        <dbReference type="ARBA" id="ARBA00011975"/>
    </source>
</evidence>
<keyword evidence="3" id="KW-0808">Transferase</keyword>
<protein>
    <recommendedName>
        <fullName evidence="1">DNA (cytosine-5-)-methyltransferase</fullName>
        <ecNumber evidence="1">2.1.1.37</ecNumber>
    </recommendedName>
</protein>
<dbReference type="Proteomes" id="UP000217507">
    <property type="component" value="Plasmid Plasmid1 dna"/>
</dbReference>
<dbReference type="SUPFAM" id="SSF53335">
    <property type="entry name" value="S-adenosyl-L-methionine-dependent methyltransferases"/>
    <property type="match status" value="1"/>
</dbReference>
<dbReference type="GO" id="GO:0032259">
    <property type="term" value="P:methylation"/>
    <property type="evidence" value="ECO:0007669"/>
    <property type="project" value="UniProtKB-KW"/>
</dbReference>
<accession>A0A1Z4KVB4</accession>
<evidence type="ECO:0000313" key="6">
    <source>
        <dbReference type="EMBL" id="BAY72929.1"/>
    </source>
</evidence>
<dbReference type="REBASE" id="207041">
    <property type="entry name" value="M.Ava23ORF57570P"/>
</dbReference>
<dbReference type="PRINTS" id="PR00105">
    <property type="entry name" value="C5METTRFRASE"/>
</dbReference>
<dbReference type="InterPro" id="IPR050750">
    <property type="entry name" value="C5-MTase"/>
</dbReference>
<sequence length="238" mass="26273">MKSVLSLFSGIGGLCHHGIAAAGLSHKFQVKQFVEISPYSQSQLRHEQPQTPIHSDITTYNCHRGQFDIVCGGFPCAGTSNSGNRQGLTDPRPAIALIENPTGLLYRGLDQIICDLDSIGYMGGWNCISAQQVGLPHERKRIFIIAYPNGLFNSQQPTPWTNQIRNHIEEVRLSLETRSYQPGISKVASRISIGVAKNIPGNYDARRAYGLSCSPRQAAVAWKRIDYLCSLLFEKEAS</sequence>
<evidence type="ECO:0000256" key="3">
    <source>
        <dbReference type="ARBA" id="ARBA00022679"/>
    </source>
</evidence>
<evidence type="ECO:0000256" key="4">
    <source>
        <dbReference type="ARBA" id="ARBA00022691"/>
    </source>
</evidence>
<keyword evidence="4" id="KW-0949">S-adenosyl-L-methionine</keyword>
<gene>
    <name evidence="6" type="ORF">NIES23_57570</name>
</gene>
<keyword evidence="2" id="KW-0489">Methyltransferase</keyword>
<keyword evidence="6" id="KW-0614">Plasmid</keyword>
<reference evidence="6 7" key="1">
    <citation type="submission" date="2017-06" db="EMBL/GenBank/DDBJ databases">
        <title>Genome sequencing of cyanobaciteial culture collection at National Institute for Environmental Studies (NIES).</title>
        <authorList>
            <person name="Hirose Y."/>
            <person name="Shimura Y."/>
            <person name="Fujisawa T."/>
            <person name="Nakamura Y."/>
            <person name="Kawachi M."/>
        </authorList>
    </citation>
    <scope>NUCLEOTIDE SEQUENCE [LARGE SCALE GENOMIC DNA]</scope>
    <source>
        <strain evidence="6 7">NIES-23</strain>
        <plasmid evidence="7">Plasmid Plasmid1 dna</plasmid>
    </source>
</reference>